<feature type="domain" description="GOLD" evidence="19">
    <location>
        <begin position="423"/>
        <end position="570"/>
    </location>
</feature>
<keyword evidence="11" id="KW-0472">Membrane</keyword>
<dbReference type="PANTHER" id="PTHR22973:SF12">
    <property type="entry name" value="LD35087P"/>
    <property type="match status" value="1"/>
</dbReference>
<evidence type="ECO:0000256" key="16">
    <source>
        <dbReference type="ARBA" id="ARBA00080905"/>
    </source>
</evidence>
<feature type="compositionally biased region" description="Basic and acidic residues" evidence="18">
    <location>
        <begin position="503"/>
        <end position="513"/>
    </location>
</feature>
<keyword evidence="8 17" id="KW-0175">Coiled coil</keyword>
<evidence type="ECO:0000256" key="18">
    <source>
        <dbReference type="SAM" id="MobiDB-lite"/>
    </source>
</evidence>
<feature type="coiled-coil region" evidence="17">
    <location>
        <begin position="174"/>
        <end position="262"/>
    </location>
</feature>
<comment type="function">
    <text evidence="12">Involved in the maintenance of Golgi structure by interacting with giantin, affecting protein transport between the endoplasmic reticulum and Golgi. Involved in hormone-induced steroid biosynthesis in testicular Leydig cells. Recruits PI4KB to the Golgi apparatus membrane; enhances the enzyme activity of PI4KB activity via its membrane recruitment thereby increasing the local concentration of the substrate in the vicinity of the kinase.</text>
</comment>
<evidence type="ECO:0000256" key="17">
    <source>
        <dbReference type="SAM" id="Coils"/>
    </source>
</evidence>
<dbReference type="InterPro" id="IPR052269">
    <property type="entry name" value="Golgi-PI4KB_interaction"/>
</dbReference>
<keyword evidence="6" id="KW-0007">Acetylation</keyword>
<dbReference type="SUPFAM" id="SSF47027">
    <property type="entry name" value="Acyl-CoA binding protein"/>
    <property type="match status" value="1"/>
</dbReference>
<evidence type="ECO:0000256" key="6">
    <source>
        <dbReference type="ARBA" id="ARBA00022990"/>
    </source>
</evidence>
<evidence type="ECO:0000256" key="8">
    <source>
        <dbReference type="ARBA" id="ARBA00023054"/>
    </source>
</evidence>
<dbReference type="InterPro" id="IPR009038">
    <property type="entry name" value="GOLD_dom"/>
</dbReference>
<evidence type="ECO:0000256" key="15">
    <source>
        <dbReference type="ARBA" id="ARBA00078007"/>
    </source>
</evidence>
<keyword evidence="4" id="KW-0597">Phosphoprotein</keyword>
<protein>
    <recommendedName>
        <fullName evidence="13">Golgi resident protein GCP60</fullName>
    </recommendedName>
    <alternativeName>
        <fullName evidence="15">Acyl-CoA-binding domain-containing protein 3</fullName>
    </alternativeName>
    <alternativeName>
        <fullName evidence="16">Golgi complex-associated protein 1</fullName>
    </alternativeName>
    <alternativeName>
        <fullName evidence="14">Golgi phosphoprotein 1</fullName>
    </alternativeName>
</protein>
<evidence type="ECO:0000256" key="7">
    <source>
        <dbReference type="ARBA" id="ARBA00023034"/>
    </source>
</evidence>
<dbReference type="OrthoDB" id="5839451at2759"/>
<dbReference type="InterPro" id="IPR035984">
    <property type="entry name" value="Acyl-CoA-binding_sf"/>
</dbReference>
<dbReference type="FunFam" id="2.60.120.680:FF:000002">
    <property type="entry name" value="Putative Golgi resident protein GCP60"/>
    <property type="match status" value="1"/>
</dbReference>
<dbReference type="Pfam" id="PF13897">
    <property type="entry name" value="GOLD_2"/>
    <property type="match status" value="1"/>
</dbReference>
<dbReference type="Pfam" id="PF00887">
    <property type="entry name" value="ACBP"/>
    <property type="match status" value="1"/>
</dbReference>
<feature type="region of interest" description="Disordered" evidence="18">
    <location>
        <begin position="286"/>
        <end position="322"/>
    </location>
</feature>
<evidence type="ECO:0000259" key="20">
    <source>
        <dbReference type="PROSITE" id="PS51228"/>
    </source>
</evidence>
<proteinExistence type="predicted"/>
<evidence type="ECO:0000256" key="4">
    <source>
        <dbReference type="ARBA" id="ARBA00022553"/>
    </source>
</evidence>
<evidence type="ECO:0000256" key="1">
    <source>
        <dbReference type="ARBA" id="ARBA00004173"/>
    </source>
</evidence>
<evidence type="ECO:0000256" key="5">
    <source>
        <dbReference type="ARBA" id="ARBA00022955"/>
    </source>
</evidence>
<feature type="domain" description="ACB" evidence="20">
    <location>
        <begin position="75"/>
        <end position="167"/>
    </location>
</feature>
<dbReference type="InterPro" id="IPR000582">
    <property type="entry name" value="Acyl-CoA-binding_protein"/>
</dbReference>
<evidence type="ECO:0000313" key="22">
    <source>
        <dbReference type="EMBL" id="CAF3663769.1"/>
    </source>
</evidence>
<comment type="caution">
    <text evidence="21">The sequence shown here is derived from an EMBL/GenBank/DDBJ whole genome shotgun (WGS) entry which is preliminary data.</text>
</comment>
<comment type="subcellular location">
    <subcellularLocation>
        <location evidence="2">Golgi apparatus membrane</location>
        <topology evidence="2">Peripheral membrane protein</topology>
        <orientation evidence="2">Cytoplasmic side</orientation>
    </subcellularLocation>
    <subcellularLocation>
        <location evidence="1">Mitochondrion</location>
    </subcellularLocation>
</comment>
<keyword evidence="10" id="KW-0496">Mitochondrion</keyword>
<evidence type="ECO:0000256" key="3">
    <source>
        <dbReference type="ARBA" id="ARBA00022516"/>
    </source>
</evidence>
<dbReference type="EMBL" id="CAJNOQ010001211">
    <property type="protein sequence ID" value="CAF0877023.1"/>
    <property type="molecule type" value="Genomic_DNA"/>
</dbReference>
<dbReference type="PROSITE" id="PS50866">
    <property type="entry name" value="GOLD"/>
    <property type="match status" value="1"/>
</dbReference>
<dbReference type="GO" id="GO:0005739">
    <property type="term" value="C:mitochondrion"/>
    <property type="evidence" value="ECO:0007669"/>
    <property type="project" value="UniProtKB-SubCell"/>
</dbReference>
<feature type="compositionally biased region" description="Polar residues" evidence="18">
    <location>
        <begin position="338"/>
        <end position="359"/>
    </location>
</feature>
<feature type="region of interest" description="Disordered" evidence="18">
    <location>
        <begin position="489"/>
        <end position="515"/>
    </location>
</feature>
<dbReference type="SUPFAM" id="SSF101576">
    <property type="entry name" value="Supernatant protein factor (SPF), C-terminal domain"/>
    <property type="match status" value="1"/>
</dbReference>
<evidence type="ECO:0000256" key="11">
    <source>
        <dbReference type="ARBA" id="ARBA00023136"/>
    </source>
</evidence>
<dbReference type="Gene3D" id="1.20.80.10">
    <property type="match status" value="1"/>
</dbReference>
<dbReference type="EMBL" id="CAJOBC010001211">
    <property type="protein sequence ID" value="CAF3663769.1"/>
    <property type="molecule type" value="Genomic_DNA"/>
</dbReference>
<evidence type="ECO:0000256" key="14">
    <source>
        <dbReference type="ARBA" id="ARBA00076235"/>
    </source>
</evidence>
<evidence type="ECO:0000256" key="10">
    <source>
        <dbReference type="ARBA" id="ARBA00023128"/>
    </source>
</evidence>
<evidence type="ECO:0000256" key="9">
    <source>
        <dbReference type="ARBA" id="ARBA00023098"/>
    </source>
</evidence>
<evidence type="ECO:0000256" key="13">
    <source>
        <dbReference type="ARBA" id="ARBA00067322"/>
    </source>
</evidence>
<dbReference type="InterPro" id="IPR014352">
    <property type="entry name" value="FERM/acyl-CoA-bd_prot_sf"/>
</dbReference>
<evidence type="ECO:0000259" key="19">
    <source>
        <dbReference type="PROSITE" id="PS50866"/>
    </source>
</evidence>
<feature type="region of interest" description="Disordered" evidence="18">
    <location>
        <begin position="338"/>
        <end position="362"/>
    </location>
</feature>
<dbReference type="GO" id="GO:0006694">
    <property type="term" value="P:steroid biosynthetic process"/>
    <property type="evidence" value="ECO:0007669"/>
    <property type="project" value="UniProtKB-KW"/>
</dbReference>
<keyword evidence="7" id="KW-0333">Golgi apparatus</keyword>
<organism evidence="21 23">
    <name type="scientific">Didymodactylos carnosus</name>
    <dbReference type="NCBI Taxonomy" id="1234261"/>
    <lineage>
        <taxon>Eukaryota</taxon>
        <taxon>Metazoa</taxon>
        <taxon>Spiralia</taxon>
        <taxon>Gnathifera</taxon>
        <taxon>Rotifera</taxon>
        <taxon>Eurotatoria</taxon>
        <taxon>Bdelloidea</taxon>
        <taxon>Philodinida</taxon>
        <taxon>Philodinidae</taxon>
        <taxon>Didymodactylos</taxon>
    </lineage>
</organism>
<dbReference type="PANTHER" id="PTHR22973">
    <property type="entry name" value="LD35087P"/>
    <property type="match status" value="1"/>
</dbReference>
<feature type="compositionally biased region" description="Polar residues" evidence="18">
    <location>
        <begin position="291"/>
        <end position="318"/>
    </location>
</feature>
<dbReference type="InterPro" id="IPR036598">
    <property type="entry name" value="GOLD_dom_sf"/>
</dbReference>
<name>A0A813XJD2_9BILA</name>
<keyword evidence="3" id="KW-0444">Lipid biosynthesis</keyword>
<keyword evidence="9" id="KW-0443">Lipid metabolism</keyword>
<keyword evidence="23" id="KW-1185">Reference proteome</keyword>
<dbReference type="Proteomes" id="UP000663829">
    <property type="component" value="Unassembled WGS sequence"/>
</dbReference>
<evidence type="ECO:0000256" key="12">
    <source>
        <dbReference type="ARBA" id="ARBA00057952"/>
    </source>
</evidence>
<evidence type="ECO:0000313" key="21">
    <source>
        <dbReference type="EMBL" id="CAF0877023.1"/>
    </source>
</evidence>
<dbReference type="GO" id="GO:0000139">
    <property type="term" value="C:Golgi membrane"/>
    <property type="evidence" value="ECO:0007669"/>
    <property type="project" value="UniProtKB-SubCell"/>
</dbReference>
<dbReference type="PROSITE" id="PS51228">
    <property type="entry name" value="ACB_2"/>
    <property type="match status" value="1"/>
</dbReference>
<dbReference type="Proteomes" id="UP000681722">
    <property type="component" value="Unassembled WGS sequence"/>
</dbReference>
<sequence>MSIYYDEILAGNCFGQINVTTPTSVKTTAQERDQSIKMTSATDSSLVDGINGEKMENGTIVHEQHTVLDDLGFSTTDLYNMAKQFLKEKEGTKAIQLGYRDKQHLVALSKQAAFGKYQPQSAKQVGFLDVIGNDRRQAWIELGDMSSETAKKKFIELLSERCSMFRPYLEAHCKDNEEKERLRQEDEKRRILEQEAERDRRKQEEEVIKLEDIKKKREEQQKKQIQDALNQQTYPQFKAYAEQQHRDNLLAQEDLIRQLQEQHFQQYMSQVYQQQLFHQQQQIKAASASATPTQNKQQPSSSAMENSINSQQWNTSGSYDHDQEKIEKIQSDLQSMEIKNTTTTPPSSIVETSTSQTGSVDLGNFQPIIKPENDSIDGGSMISVSKVDETAPNTADEQLQPAEEVVREYPPIAPANMWTRKDIKEFKEHVRKEKDAVIKIGSGETVTVRVPTHEDGRCIFWEFATDYYDIGFGLYFEWTKAQSNTVTVHVSDSSEEEEEGEEGAEKKDVEKGRKAPKPYQDEIIPIFRRDCQEEIYAGNHPYPGDGVYLLKFDNSYSLWRSKTLYYRVYYSR</sequence>
<accession>A0A813XJD2</accession>
<feature type="compositionally biased region" description="Acidic residues" evidence="18">
    <location>
        <begin position="493"/>
        <end position="502"/>
    </location>
</feature>
<dbReference type="AlphaFoldDB" id="A0A813XJD2"/>
<gene>
    <name evidence="21" type="ORF">GPM918_LOCUS7405</name>
    <name evidence="22" type="ORF">SRO942_LOCUS7405</name>
</gene>
<dbReference type="GO" id="GO:0000062">
    <property type="term" value="F:fatty-acyl-CoA binding"/>
    <property type="evidence" value="ECO:0007669"/>
    <property type="project" value="InterPro"/>
</dbReference>
<reference evidence="21" key="1">
    <citation type="submission" date="2021-02" db="EMBL/GenBank/DDBJ databases">
        <authorList>
            <person name="Nowell W R."/>
        </authorList>
    </citation>
    <scope>NUCLEOTIDE SEQUENCE</scope>
</reference>
<dbReference type="Gene3D" id="2.60.120.680">
    <property type="entry name" value="GOLD domain"/>
    <property type="match status" value="2"/>
</dbReference>
<evidence type="ECO:0000313" key="23">
    <source>
        <dbReference type="Proteomes" id="UP000663829"/>
    </source>
</evidence>
<dbReference type="FunFam" id="1.20.80.10:FF:000017">
    <property type="entry name" value="Golgi resident protein GCP60"/>
    <property type="match status" value="1"/>
</dbReference>
<evidence type="ECO:0000256" key="2">
    <source>
        <dbReference type="ARBA" id="ARBA00004255"/>
    </source>
</evidence>
<keyword evidence="5" id="KW-0752">Steroid biosynthesis</keyword>